<dbReference type="EMBL" id="MFAH01000033">
    <property type="protein sequence ID" value="OGD71155.1"/>
    <property type="molecule type" value="Genomic_DNA"/>
</dbReference>
<reference evidence="2 3" key="1">
    <citation type="journal article" date="2016" name="Nat. Commun.">
        <title>Thousands of microbial genomes shed light on interconnected biogeochemical processes in an aquifer system.</title>
        <authorList>
            <person name="Anantharaman K."/>
            <person name="Brown C.T."/>
            <person name="Hug L.A."/>
            <person name="Sharon I."/>
            <person name="Castelle C.J."/>
            <person name="Probst A.J."/>
            <person name="Thomas B.C."/>
            <person name="Singh A."/>
            <person name="Wilkins M.J."/>
            <person name="Karaoz U."/>
            <person name="Brodie E.L."/>
            <person name="Williams K.H."/>
            <person name="Hubbard S.S."/>
            <person name="Banfield J.F."/>
        </authorList>
    </citation>
    <scope>NUCLEOTIDE SEQUENCE [LARGE SCALE GENOMIC DNA]</scope>
</reference>
<dbReference type="Proteomes" id="UP000177390">
    <property type="component" value="Unassembled WGS sequence"/>
</dbReference>
<feature type="transmembrane region" description="Helical" evidence="1">
    <location>
        <begin position="24"/>
        <end position="46"/>
    </location>
</feature>
<dbReference type="AlphaFoldDB" id="A0A1F5EUV0"/>
<evidence type="ECO:0000313" key="3">
    <source>
        <dbReference type="Proteomes" id="UP000177390"/>
    </source>
</evidence>
<keyword evidence="1" id="KW-0472">Membrane</keyword>
<proteinExistence type="predicted"/>
<keyword evidence="1" id="KW-1133">Transmembrane helix</keyword>
<keyword evidence="1" id="KW-0812">Transmembrane</keyword>
<accession>A0A1F5EUV0</accession>
<name>A0A1F5EUV0_9BACT</name>
<sequence>MDVNLQSQEQSSLAPPSGKPKRSIYFLILRLLSAALYLGFFLYAVWGNAMLALVAAGPQAALEYLHPLAQYYIFDTNIARNSPVLAIVISSVGTFTFLIWLYSIRGWRERTLRVKIAYSLLLITLVYTLFLTIPAGVKAVGALITFERQKNSPVEEVEVQLEKIRKTTEFDAYFPPAAFNDSVLGRMTYVVTPEDTRVISSSLERFDFSFLPVDADLTFGVLFSSGEKIVVSETDVTGLPYVTLGMNLIYPVDWEIGEISARRWNREIYYIRDGVRIQVLWTPGVPELSLTNFVLALKRYPAGTIPKTEPFEILLPDLSLLSEPASYTKYYFDQIRPQVSEGPRIPAGGFTVLYRGADEPDTVSDTEISVSQVLIEGAQLSEDLVEDFCWEDHCARSAGSEPIGDTMVLFYRGYYYLGSAPTLTAAFKKGGLLIKLGPTTASKEQITELIEAFE</sequence>
<feature type="transmembrane region" description="Helical" evidence="1">
    <location>
        <begin position="116"/>
        <end position="137"/>
    </location>
</feature>
<evidence type="ECO:0000313" key="2">
    <source>
        <dbReference type="EMBL" id="OGD71155.1"/>
    </source>
</evidence>
<comment type="caution">
    <text evidence="2">The sequence shown here is derived from an EMBL/GenBank/DDBJ whole genome shotgun (WGS) entry which is preliminary data.</text>
</comment>
<evidence type="ECO:0000256" key="1">
    <source>
        <dbReference type="SAM" id="Phobius"/>
    </source>
</evidence>
<protein>
    <submittedName>
        <fullName evidence="2">Uncharacterized protein</fullName>
    </submittedName>
</protein>
<feature type="transmembrane region" description="Helical" evidence="1">
    <location>
        <begin position="84"/>
        <end position="104"/>
    </location>
</feature>
<gene>
    <name evidence="2" type="ORF">A3D09_01385</name>
</gene>
<organism evidence="2 3">
    <name type="scientific">Candidatus Collierbacteria bacterium RIFCSPHIGHO2_02_FULL_49_10</name>
    <dbReference type="NCBI Taxonomy" id="1817723"/>
    <lineage>
        <taxon>Bacteria</taxon>
        <taxon>Candidatus Collieribacteriota</taxon>
    </lineage>
</organism>